<dbReference type="Gene3D" id="3.40.50.300">
    <property type="entry name" value="P-loop containing nucleotide triphosphate hydrolases"/>
    <property type="match status" value="1"/>
</dbReference>
<dbReference type="Proteomes" id="UP000481947">
    <property type="component" value="Unassembled WGS sequence"/>
</dbReference>
<feature type="region of interest" description="Disordered" evidence="1">
    <location>
        <begin position="14"/>
        <end position="42"/>
    </location>
</feature>
<dbReference type="InterPro" id="IPR045528">
    <property type="entry name" value="DO-GTPase2"/>
</dbReference>
<dbReference type="EMBL" id="VYSB01000009">
    <property type="protein sequence ID" value="MYZ52460.1"/>
    <property type="molecule type" value="Genomic_DNA"/>
</dbReference>
<evidence type="ECO:0000256" key="1">
    <source>
        <dbReference type="SAM" id="MobiDB-lite"/>
    </source>
</evidence>
<evidence type="ECO:0000313" key="4">
    <source>
        <dbReference type="Proteomes" id="UP000481947"/>
    </source>
</evidence>
<protein>
    <submittedName>
        <fullName evidence="3">GTPase domain-containing protein</fullName>
    </submittedName>
</protein>
<dbReference type="RefSeq" id="WP_161125299.1">
    <property type="nucleotide sequence ID" value="NZ_VYSB01000009.1"/>
</dbReference>
<dbReference type="Pfam" id="PF19993">
    <property type="entry name" value="DO-GTPase2"/>
    <property type="match status" value="1"/>
</dbReference>
<dbReference type="InterPro" id="IPR027417">
    <property type="entry name" value="P-loop_NTPase"/>
</dbReference>
<reference evidence="3 4" key="1">
    <citation type="submission" date="2019-09" db="EMBL/GenBank/DDBJ databases">
        <title>Identification of Malikia spinosa a prominent benzene-, toluene-, and ethylbenzene-degrading bacterium: enrichment, isolation and whole genome sequencing.</title>
        <authorList>
            <person name="Tancsics A."/>
            <person name="Revesz F."/>
            <person name="Kriszt B."/>
        </authorList>
    </citation>
    <scope>NUCLEOTIDE SEQUENCE [LARGE SCALE GENOMIC DNA]</scope>
    <source>
        <strain evidence="3 4">AB6</strain>
    </source>
</reference>
<name>A0A7C9N2Y9_9BURK</name>
<organism evidence="3 4">
    <name type="scientific">Malikia spinosa</name>
    <dbReference type="NCBI Taxonomy" id="86180"/>
    <lineage>
        <taxon>Bacteria</taxon>
        <taxon>Pseudomonadati</taxon>
        <taxon>Pseudomonadota</taxon>
        <taxon>Betaproteobacteria</taxon>
        <taxon>Burkholderiales</taxon>
        <taxon>Comamonadaceae</taxon>
        <taxon>Malikia</taxon>
    </lineage>
</organism>
<feature type="domain" description="Double-GTPase 2" evidence="2">
    <location>
        <begin position="63"/>
        <end position="281"/>
    </location>
</feature>
<sequence>MTCVRGEVPEDCPHFANGAAPAETEDPAEHDAGSGRQLRFPWTGNAMGPADLPYLAGASKLKLLTLAGASDAGKTTLLAAFYLLIARGIRPAGVEFAGSVTLEGWENIAGSLRWTSTSGPTFPSHTSSGSGRHPGMLHLALDTPQSRCELVAADAPGEWFSYWASNQASPQGEGARWLAERADVFLVIADSQALAGPDRGQARVALSNLLRRVGAEAAGRPIALVWTKCDVVAPAEMEVRIKEAAQRSLGHFQEFRVSMLPPQGEEARNRGQGIVELLQWILAAKPTAVPPEAHGDPSRALFQTFGAFA</sequence>
<evidence type="ECO:0000259" key="2">
    <source>
        <dbReference type="Pfam" id="PF19993"/>
    </source>
</evidence>
<comment type="caution">
    <text evidence="3">The sequence shown here is derived from an EMBL/GenBank/DDBJ whole genome shotgun (WGS) entry which is preliminary data.</text>
</comment>
<evidence type="ECO:0000313" key="3">
    <source>
        <dbReference type="EMBL" id="MYZ52460.1"/>
    </source>
</evidence>
<accession>A0A7C9N2Y9</accession>
<dbReference type="SUPFAM" id="SSF52540">
    <property type="entry name" value="P-loop containing nucleoside triphosphate hydrolases"/>
    <property type="match status" value="1"/>
</dbReference>
<proteinExistence type="predicted"/>
<gene>
    <name evidence="3" type="ORF">F5985_10015</name>
</gene>
<dbReference type="AlphaFoldDB" id="A0A7C9N2Y9"/>